<gene>
    <name evidence="2" type="ORF">DFH94DRAFT_729734</name>
</gene>
<protein>
    <recommendedName>
        <fullName evidence="1">F-box domain-containing protein</fullName>
    </recommendedName>
</protein>
<reference evidence="2" key="2">
    <citation type="journal article" date="2020" name="Nat. Commun.">
        <title>Large-scale genome sequencing of mycorrhizal fungi provides insights into the early evolution of symbiotic traits.</title>
        <authorList>
            <person name="Miyauchi S."/>
            <person name="Kiss E."/>
            <person name="Kuo A."/>
            <person name="Drula E."/>
            <person name="Kohler A."/>
            <person name="Sanchez-Garcia M."/>
            <person name="Morin E."/>
            <person name="Andreopoulos B."/>
            <person name="Barry K.W."/>
            <person name="Bonito G."/>
            <person name="Buee M."/>
            <person name="Carver A."/>
            <person name="Chen C."/>
            <person name="Cichocki N."/>
            <person name="Clum A."/>
            <person name="Culley D."/>
            <person name="Crous P.W."/>
            <person name="Fauchery L."/>
            <person name="Girlanda M."/>
            <person name="Hayes R.D."/>
            <person name="Keri Z."/>
            <person name="LaButti K."/>
            <person name="Lipzen A."/>
            <person name="Lombard V."/>
            <person name="Magnuson J."/>
            <person name="Maillard F."/>
            <person name="Murat C."/>
            <person name="Nolan M."/>
            <person name="Ohm R.A."/>
            <person name="Pangilinan J."/>
            <person name="Pereira M.F."/>
            <person name="Perotto S."/>
            <person name="Peter M."/>
            <person name="Pfister S."/>
            <person name="Riley R."/>
            <person name="Sitrit Y."/>
            <person name="Stielow J.B."/>
            <person name="Szollosi G."/>
            <person name="Zifcakova L."/>
            <person name="Stursova M."/>
            <person name="Spatafora J.W."/>
            <person name="Tedersoo L."/>
            <person name="Vaario L.M."/>
            <person name="Yamada A."/>
            <person name="Yan M."/>
            <person name="Wang P."/>
            <person name="Xu J."/>
            <person name="Bruns T."/>
            <person name="Baldrian P."/>
            <person name="Vilgalys R."/>
            <person name="Dunand C."/>
            <person name="Henrissat B."/>
            <person name="Grigoriev I.V."/>
            <person name="Hibbett D."/>
            <person name="Nagy L.G."/>
            <person name="Martin F.M."/>
        </authorList>
    </citation>
    <scope>NUCLEOTIDE SEQUENCE</scope>
    <source>
        <strain evidence="2">Prilba</strain>
    </source>
</reference>
<dbReference type="SMART" id="SM00256">
    <property type="entry name" value="FBOX"/>
    <property type="match status" value="1"/>
</dbReference>
<comment type="caution">
    <text evidence="2">The sequence shown here is derived from an EMBL/GenBank/DDBJ whole genome shotgun (WGS) entry which is preliminary data.</text>
</comment>
<evidence type="ECO:0000313" key="2">
    <source>
        <dbReference type="EMBL" id="KAF8482792.1"/>
    </source>
</evidence>
<dbReference type="Gene3D" id="1.20.1280.50">
    <property type="match status" value="1"/>
</dbReference>
<evidence type="ECO:0000313" key="3">
    <source>
        <dbReference type="Proteomes" id="UP000759537"/>
    </source>
</evidence>
<feature type="domain" description="F-box" evidence="1">
    <location>
        <begin position="56"/>
        <end position="105"/>
    </location>
</feature>
<dbReference type="OrthoDB" id="2322499at2759"/>
<dbReference type="InterPro" id="IPR001810">
    <property type="entry name" value="F-box_dom"/>
</dbReference>
<sequence length="628" mass="70543">MTTLAHISVGELSHVSTSSSQNLIERPAKRARVALVKGDSTGTARVGLPKRGRGSLSELPTMILDVLFEIFTHLPPSDLLSLSRVNKAFRSLLLSRGSSFLWNASFKLCGAPTSPVDMSPPAWAHLLFGGAYCYSCGAKPVTRILFSLRRRACKSCMTAHLRCSSNVSEEFRDMIRFEPGYAGSTTSCCTRHWWDEDVAAFEVELNALKNPTGDSNGANVSALLARKKEGVTAITEHALICAEWEKDRNADRSTKLSDVRVKRFEDIKARCLQLGYSEKDVNQLRRHREVRISKPMSDRVWQRVEPLLRPVVNEARDRRLQHEGGDSYRLFRQRVVVEYSNFLKGLPPMLLALSPSATRFLCQNQALADALALNDEVSLGSRFSEAIRGLKAELEMRKQERARHLRSLLPKMDVFEHATDDQVIGLATSIFECSDCHLSASGPHMLAHDCNRAQKPGTFHPQLSEQGRETVKMLLQLLGLGRETTTLDLDRRNDRFVCMGCSRGSFHQNGKEVLGRCVRDWRSCVTHAIGPRNERWHKSSPKWRLVGAAEAAGLSWGESSIARAYGCLHCPLRIELSRGAIQWYTKASAVREHVQKEHGKNDPLEGEDFFYDFRTRRLGRTSLLAMDK</sequence>
<evidence type="ECO:0000259" key="1">
    <source>
        <dbReference type="PROSITE" id="PS50181"/>
    </source>
</evidence>
<proteinExistence type="predicted"/>
<accession>A0A9P5N011</accession>
<dbReference type="SUPFAM" id="SSF81383">
    <property type="entry name" value="F-box domain"/>
    <property type="match status" value="1"/>
</dbReference>
<dbReference type="AlphaFoldDB" id="A0A9P5N011"/>
<dbReference type="Pfam" id="PF00646">
    <property type="entry name" value="F-box"/>
    <property type="match status" value="1"/>
</dbReference>
<dbReference type="InterPro" id="IPR036047">
    <property type="entry name" value="F-box-like_dom_sf"/>
</dbReference>
<reference evidence="2" key="1">
    <citation type="submission" date="2019-10" db="EMBL/GenBank/DDBJ databases">
        <authorList>
            <consortium name="DOE Joint Genome Institute"/>
            <person name="Kuo A."/>
            <person name="Miyauchi S."/>
            <person name="Kiss E."/>
            <person name="Drula E."/>
            <person name="Kohler A."/>
            <person name="Sanchez-Garcia M."/>
            <person name="Andreopoulos B."/>
            <person name="Barry K.W."/>
            <person name="Bonito G."/>
            <person name="Buee M."/>
            <person name="Carver A."/>
            <person name="Chen C."/>
            <person name="Cichocki N."/>
            <person name="Clum A."/>
            <person name="Culley D."/>
            <person name="Crous P.W."/>
            <person name="Fauchery L."/>
            <person name="Girlanda M."/>
            <person name="Hayes R."/>
            <person name="Keri Z."/>
            <person name="LaButti K."/>
            <person name="Lipzen A."/>
            <person name="Lombard V."/>
            <person name="Magnuson J."/>
            <person name="Maillard F."/>
            <person name="Morin E."/>
            <person name="Murat C."/>
            <person name="Nolan M."/>
            <person name="Ohm R."/>
            <person name="Pangilinan J."/>
            <person name="Pereira M."/>
            <person name="Perotto S."/>
            <person name="Peter M."/>
            <person name="Riley R."/>
            <person name="Sitrit Y."/>
            <person name="Stielow B."/>
            <person name="Szollosi G."/>
            <person name="Zifcakova L."/>
            <person name="Stursova M."/>
            <person name="Spatafora J.W."/>
            <person name="Tedersoo L."/>
            <person name="Vaario L.-M."/>
            <person name="Yamada A."/>
            <person name="Yan M."/>
            <person name="Wang P."/>
            <person name="Xu J."/>
            <person name="Bruns T."/>
            <person name="Baldrian P."/>
            <person name="Vilgalys R."/>
            <person name="Henrissat B."/>
            <person name="Grigoriev I.V."/>
            <person name="Hibbett D."/>
            <person name="Nagy L.G."/>
            <person name="Martin F.M."/>
        </authorList>
    </citation>
    <scope>NUCLEOTIDE SEQUENCE</scope>
    <source>
        <strain evidence="2">Prilba</strain>
    </source>
</reference>
<keyword evidence="3" id="KW-1185">Reference proteome</keyword>
<dbReference type="EMBL" id="WHVB01000005">
    <property type="protein sequence ID" value="KAF8482792.1"/>
    <property type="molecule type" value="Genomic_DNA"/>
</dbReference>
<dbReference type="PROSITE" id="PS50181">
    <property type="entry name" value="FBOX"/>
    <property type="match status" value="1"/>
</dbReference>
<dbReference type="Proteomes" id="UP000759537">
    <property type="component" value="Unassembled WGS sequence"/>
</dbReference>
<dbReference type="CDD" id="cd09917">
    <property type="entry name" value="F-box_SF"/>
    <property type="match status" value="1"/>
</dbReference>
<organism evidence="2 3">
    <name type="scientific">Russula ochroleuca</name>
    <dbReference type="NCBI Taxonomy" id="152965"/>
    <lineage>
        <taxon>Eukaryota</taxon>
        <taxon>Fungi</taxon>
        <taxon>Dikarya</taxon>
        <taxon>Basidiomycota</taxon>
        <taxon>Agaricomycotina</taxon>
        <taxon>Agaricomycetes</taxon>
        <taxon>Russulales</taxon>
        <taxon>Russulaceae</taxon>
        <taxon>Russula</taxon>
    </lineage>
</organism>
<name>A0A9P5N011_9AGAM</name>